<comment type="caution">
    <text evidence="3">The sequence shown here is derived from an EMBL/GenBank/DDBJ whole genome shotgun (WGS) entry which is preliminary data.</text>
</comment>
<name>A0AAV4UU58_CAEEX</name>
<accession>A0AAV4UU58</accession>
<keyword evidence="2" id="KW-1133">Transmembrane helix</keyword>
<proteinExistence type="predicted"/>
<dbReference type="AlphaFoldDB" id="A0AAV4UU58"/>
<organism evidence="3 4">
    <name type="scientific">Caerostris extrusa</name>
    <name type="common">Bark spider</name>
    <name type="synonym">Caerostris bankana</name>
    <dbReference type="NCBI Taxonomy" id="172846"/>
    <lineage>
        <taxon>Eukaryota</taxon>
        <taxon>Metazoa</taxon>
        <taxon>Ecdysozoa</taxon>
        <taxon>Arthropoda</taxon>
        <taxon>Chelicerata</taxon>
        <taxon>Arachnida</taxon>
        <taxon>Araneae</taxon>
        <taxon>Araneomorphae</taxon>
        <taxon>Entelegynae</taxon>
        <taxon>Araneoidea</taxon>
        <taxon>Araneidae</taxon>
        <taxon>Caerostris</taxon>
    </lineage>
</organism>
<keyword evidence="2" id="KW-0472">Membrane</keyword>
<gene>
    <name evidence="3" type="ORF">CEXT_324441</name>
</gene>
<evidence type="ECO:0000313" key="3">
    <source>
        <dbReference type="EMBL" id="GIY60930.1"/>
    </source>
</evidence>
<sequence length="151" mass="17215">MLVLVIGHYVGIGIWFYWTLCWLLDTMLLVIGHYVGLSYRTLDWSRLSDTRGWFRGYRTPGWSSVIGHLVSVGGRLSALGWSRLSDTRLVSFIGHQVGDVASEFQLQKESRPRRFIKIRASHRNRIESNFVKGVPRKGGKSPSMPVNPISR</sequence>
<feature type="transmembrane region" description="Helical" evidence="2">
    <location>
        <begin position="12"/>
        <end position="37"/>
    </location>
</feature>
<dbReference type="EMBL" id="BPLR01013400">
    <property type="protein sequence ID" value="GIY60930.1"/>
    <property type="molecule type" value="Genomic_DNA"/>
</dbReference>
<feature type="region of interest" description="Disordered" evidence="1">
    <location>
        <begin position="132"/>
        <end position="151"/>
    </location>
</feature>
<keyword evidence="4" id="KW-1185">Reference proteome</keyword>
<reference evidence="3 4" key="1">
    <citation type="submission" date="2021-06" db="EMBL/GenBank/DDBJ databases">
        <title>Caerostris extrusa draft genome.</title>
        <authorList>
            <person name="Kono N."/>
            <person name="Arakawa K."/>
        </authorList>
    </citation>
    <scope>NUCLEOTIDE SEQUENCE [LARGE SCALE GENOMIC DNA]</scope>
</reference>
<dbReference type="Proteomes" id="UP001054945">
    <property type="component" value="Unassembled WGS sequence"/>
</dbReference>
<evidence type="ECO:0000256" key="2">
    <source>
        <dbReference type="SAM" id="Phobius"/>
    </source>
</evidence>
<protein>
    <submittedName>
        <fullName evidence="3">Uncharacterized protein</fullName>
    </submittedName>
</protein>
<keyword evidence="2" id="KW-0812">Transmembrane</keyword>
<evidence type="ECO:0000256" key="1">
    <source>
        <dbReference type="SAM" id="MobiDB-lite"/>
    </source>
</evidence>
<evidence type="ECO:0000313" key="4">
    <source>
        <dbReference type="Proteomes" id="UP001054945"/>
    </source>
</evidence>